<dbReference type="InterPro" id="IPR050374">
    <property type="entry name" value="RRT5_SRSF_SR"/>
</dbReference>
<dbReference type="OrthoDB" id="1049195at2759"/>
<dbReference type="GeneID" id="34460591"/>
<dbReference type="SMART" id="SM00360">
    <property type="entry name" value="RRM"/>
    <property type="match status" value="1"/>
</dbReference>
<dbReference type="PROSITE" id="PS50102">
    <property type="entry name" value="RRM"/>
    <property type="match status" value="1"/>
</dbReference>
<evidence type="ECO:0000313" key="6">
    <source>
        <dbReference type="Proteomes" id="UP000184300"/>
    </source>
</evidence>
<dbReference type="InterPro" id="IPR012677">
    <property type="entry name" value="Nucleotide-bd_a/b_plait_sf"/>
</dbReference>
<keyword evidence="1 2" id="KW-0694">RNA-binding</keyword>
<dbReference type="GO" id="GO:0005634">
    <property type="term" value="C:nucleus"/>
    <property type="evidence" value="ECO:0007669"/>
    <property type="project" value="TreeGrafter"/>
</dbReference>
<feature type="domain" description="RRM" evidence="4">
    <location>
        <begin position="233"/>
        <end position="315"/>
    </location>
</feature>
<feature type="compositionally biased region" description="Low complexity" evidence="3">
    <location>
        <begin position="350"/>
        <end position="363"/>
    </location>
</feature>
<evidence type="ECO:0000259" key="4">
    <source>
        <dbReference type="PROSITE" id="PS50102"/>
    </source>
</evidence>
<evidence type="ECO:0000256" key="1">
    <source>
        <dbReference type="ARBA" id="ARBA00022884"/>
    </source>
</evidence>
<gene>
    <name evidence="5" type="ORF">ASPGLDRAFT_33584</name>
</gene>
<dbReference type="STRING" id="1160497.A0A1L9VS20"/>
<dbReference type="PANTHER" id="PTHR23003:SF60">
    <property type="entry name" value="RNA BINDING PROTEIN (AFU_ORTHOLOGUE AFUA_1G02950)"/>
    <property type="match status" value="1"/>
</dbReference>
<dbReference type="Pfam" id="PF00076">
    <property type="entry name" value="RRM_1"/>
    <property type="match status" value="1"/>
</dbReference>
<evidence type="ECO:0000256" key="3">
    <source>
        <dbReference type="SAM" id="MobiDB-lite"/>
    </source>
</evidence>
<protein>
    <recommendedName>
        <fullName evidence="4">RRM domain-containing protein</fullName>
    </recommendedName>
</protein>
<accession>A0A1L9VS20</accession>
<evidence type="ECO:0000313" key="5">
    <source>
        <dbReference type="EMBL" id="OJJ86690.1"/>
    </source>
</evidence>
<dbReference type="InterPro" id="IPR000504">
    <property type="entry name" value="RRM_dom"/>
</dbReference>
<dbReference type="GO" id="GO:0005737">
    <property type="term" value="C:cytoplasm"/>
    <property type="evidence" value="ECO:0007669"/>
    <property type="project" value="TreeGrafter"/>
</dbReference>
<dbReference type="RefSeq" id="XP_022403379.1">
    <property type="nucleotide sequence ID" value="XM_022544330.1"/>
</dbReference>
<dbReference type="Gene3D" id="3.30.70.330">
    <property type="match status" value="2"/>
</dbReference>
<name>A0A1L9VS20_ASPGL</name>
<dbReference type="GO" id="GO:1990904">
    <property type="term" value="C:ribonucleoprotein complex"/>
    <property type="evidence" value="ECO:0007669"/>
    <property type="project" value="TreeGrafter"/>
</dbReference>
<dbReference type="AlphaFoldDB" id="A0A1L9VS20"/>
<dbReference type="GO" id="GO:0003729">
    <property type="term" value="F:mRNA binding"/>
    <property type="evidence" value="ECO:0007669"/>
    <property type="project" value="TreeGrafter"/>
</dbReference>
<keyword evidence="6" id="KW-1185">Reference proteome</keyword>
<dbReference type="VEuPathDB" id="FungiDB:ASPGLDRAFT_33584"/>
<dbReference type="SUPFAM" id="SSF54928">
    <property type="entry name" value="RNA-binding domain, RBD"/>
    <property type="match status" value="2"/>
</dbReference>
<proteinExistence type="predicted"/>
<dbReference type="InterPro" id="IPR035979">
    <property type="entry name" value="RBD_domain_sf"/>
</dbReference>
<organism evidence="5 6">
    <name type="scientific">Aspergillus glaucus CBS 516.65</name>
    <dbReference type="NCBI Taxonomy" id="1160497"/>
    <lineage>
        <taxon>Eukaryota</taxon>
        <taxon>Fungi</taxon>
        <taxon>Dikarya</taxon>
        <taxon>Ascomycota</taxon>
        <taxon>Pezizomycotina</taxon>
        <taxon>Eurotiomycetes</taxon>
        <taxon>Eurotiomycetidae</taxon>
        <taxon>Eurotiales</taxon>
        <taxon>Aspergillaceae</taxon>
        <taxon>Aspergillus</taxon>
        <taxon>Aspergillus subgen. Aspergillus</taxon>
    </lineage>
</organism>
<sequence>MPTREKSRPRPRGSDEEFVVFLQGIPAHCRWQELKDLIRQTAVHIRQAVVYDDSHGFPTGLGQIIIKNEEEAWRTYHRLSANGWEGQSIVITLSRTCAPTRPIAGPTRGPACVFPSGYMSGYSTPPRVTHNLAAPGSPESLYQSPEYAPIIGLPQPPPPFVPMLQDPLSPPTAPGPGPGPAVTCDPSLYTFTIPPPTYQFQHIPEPVVHLPAKPLFNIPSHTTNTFYTKSTRRTILIQNLSANTTQANLVTLFQEAGPIERCQFDTTATTPAYTHHKQSARITFTTPDSAKRAATLFNNTAFMGSKRIRVRIDRNPNPNPNPNPSPNPNPNPSPVPIPNHNHTTTVDTKATSAASTNSTTPASSPSPSPGPYSYRGHSSVGTSPAHSVAGGSRPASKDGPVPRQSVDKCQPLVVNGSGVGRNAVGVVG</sequence>
<feature type="compositionally biased region" description="Pro residues" evidence="3">
    <location>
        <begin position="317"/>
        <end position="337"/>
    </location>
</feature>
<dbReference type="CDD" id="cd00590">
    <property type="entry name" value="RRM_SF"/>
    <property type="match status" value="1"/>
</dbReference>
<feature type="region of interest" description="Disordered" evidence="3">
    <location>
        <begin position="305"/>
        <end position="428"/>
    </location>
</feature>
<dbReference type="Proteomes" id="UP000184300">
    <property type="component" value="Unassembled WGS sequence"/>
</dbReference>
<dbReference type="EMBL" id="KV878892">
    <property type="protein sequence ID" value="OJJ86690.1"/>
    <property type="molecule type" value="Genomic_DNA"/>
</dbReference>
<evidence type="ECO:0000256" key="2">
    <source>
        <dbReference type="PROSITE-ProRule" id="PRU00176"/>
    </source>
</evidence>
<reference evidence="6" key="1">
    <citation type="journal article" date="2017" name="Genome Biol.">
        <title>Comparative genomics reveals high biological diversity and specific adaptations in the industrially and medically important fungal genus Aspergillus.</title>
        <authorList>
            <person name="de Vries R.P."/>
            <person name="Riley R."/>
            <person name="Wiebenga A."/>
            <person name="Aguilar-Osorio G."/>
            <person name="Amillis S."/>
            <person name="Uchima C.A."/>
            <person name="Anderluh G."/>
            <person name="Asadollahi M."/>
            <person name="Askin M."/>
            <person name="Barry K."/>
            <person name="Battaglia E."/>
            <person name="Bayram O."/>
            <person name="Benocci T."/>
            <person name="Braus-Stromeyer S.A."/>
            <person name="Caldana C."/>
            <person name="Canovas D."/>
            <person name="Cerqueira G.C."/>
            <person name="Chen F."/>
            <person name="Chen W."/>
            <person name="Choi C."/>
            <person name="Clum A."/>
            <person name="Dos Santos R.A."/>
            <person name="Damasio A.R."/>
            <person name="Diallinas G."/>
            <person name="Emri T."/>
            <person name="Fekete E."/>
            <person name="Flipphi M."/>
            <person name="Freyberg S."/>
            <person name="Gallo A."/>
            <person name="Gournas C."/>
            <person name="Habgood R."/>
            <person name="Hainaut M."/>
            <person name="Harispe M.L."/>
            <person name="Henrissat B."/>
            <person name="Hilden K.S."/>
            <person name="Hope R."/>
            <person name="Hossain A."/>
            <person name="Karabika E."/>
            <person name="Karaffa L."/>
            <person name="Karanyi Z."/>
            <person name="Krasevec N."/>
            <person name="Kuo A."/>
            <person name="Kusch H."/>
            <person name="LaButti K."/>
            <person name="Lagendijk E.L."/>
            <person name="Lapidus A."/>
            <person name="Levasseur A."/>
            <person name="Lindquist E."/>
            <person name="Lipzen A."/>
            <person name="Logrieco A.F."/>
            <person name="MacCabe A."/>
            <person name="Maekelae M.R."/>
            <person name="Malavazi I."/>
            <person name="Melin P."/>
            <person name="Meyer V."/>
            <person name="Mielnichuk N."/>
            <person name="Miskei M."/>
            <person name="Molnar A.P."/>
            <person name="Mule G."/>
            <person name="Ngan C.Y."/>
            <person name="Orejas M."/>
            <person name="Orosz E."/>
            <person name="Ouedraogo J.P."/>
            <person name="Overkamp K.M."/>
            <person name="Park H.-S."/>
            <person name="Perrone G."/>
            <person name="Piumi F."/>
            <person name="Punt P.J."/>
            <person name="Ram A.F."/>
            <person name="Ramon A."/>
            <person name="Rauscher S."/>
            <person name="Record E."/>
            <person name="Riano-Pachon D.M."/>
            <person name="Robert V."/>
            <person name="Roehrig J."/>
            <person name="Ruller R."/>
            <person name="Salamov A."/>
            <person name="Salih N.S."/>
            <person name="Samson R.A."/>
            <person name="Sandor E."/>
            <person name="Sanguinetti M."/>
            <person name="Schuetze T."/>
            <person name="Sepcic K."/>
            <person name="Shelest E."/>
            <person name="Sherlock G."/>
            <person name="Sophianopoulou V."/>
            <person name="Squina F.M."/>
            <person name="Sun H."/>
            <person name="Susca A."/>
            <person name="Todd R.B."/>
            <person name="Tsang A."/>
            <person name="Unkles S.E."/>
            <person name="van de Wiele N."/>
            <person name="van Rossen-Uffink D."/>
            <person name="Oliveira J.V."/>
            <person name="Vesth T.C."/>
            <person name="Visser J."/>
            <person name="Yu J.-H."/>
            <person name="Zhou M."/>
            <person name="Andersen M.R."/>
            <person name="Archer D.B."/>
            <person name="Baker S.E."/>
            <person name="Benoit I."/>
            <person name="Brakhage A.A."/>
            <person name="Braus G.H."/>
            <person name="Fischer R."/>
            <person name="Frisvad J.C."/>
            <person name="Goldman G.H."/>
            <person name="Houbraken J."/>
            <person name="Oakley B."/>
            <person name="Pocsi I."/>
            <person name="Scazzocchio C."/>
            <person name="Seiboth B."/>
            <person name="vanKuyk P.A."/>
            <person name="Wortman J."/>
            <person name="Dyer P.S."/>
            <person name="Grigoriev I.V."/>
        </authorList>
    </citation>
    <scope>NUCLEOTIDE SEQUENCE [LARGE SCALE GENOMIC DNA]</scope>
    <source>
        <strain evidence="6">CBS 516.65</strain>
    </source>
</reference>
<dbReference type="PANTHER" id="PTHR23003">
    <property type="entry name" value="RNA RECOGNITION MOTIF RRM DOMAIN CONTAINING PROTEIN"/>
    <property type="match status" value="1"/>
</dbReference>